<dbReference type="EMBL" id="VFRP01000008">
    <property type="protein sequence ID" value="TPE50980.1"/>
    <property type="molecule type" value="Genomic_DNA"/>
</dbReference>
<reference evidence="10 11" key="1">
    <citation type="submission" date="2019-06" db="EMBL/GenBank/DDBJ databases">
        <title>A novel bacterium of genus Amaricoccus, isolated from marine sediment.</title>
        <authorList>
            <person name="Huang H."/>
            <person name="Mo K."/>
            <person name="Hu Y."/>
        </authorList>
    </citation>
    <scope>NUCLEOTIDE SEQUENCE [LARGE SCALE GENOMIC DNA]</scope>
    <source>
        <strain evidence="10 11">HB172011</strain>
    </source>
</reference>
<comment type="cofactor">
    <cofactor evidence="7">
        <name>Ca(2+)</name>
        <dbReference type="ChEBI" id="CHEBI:29108"/>
    </cofactor>
    <text evidence="7">Binds 1 Ca(2+) ion per subunit.</text>
</comment>
<feature type="domain" description="Pyrrolo-quinoline quinone repeat" evidence="9">
    <location>
        <begin position="470"/>
        <end position="542"/>
    </location>
</feature>
<dbReference type="Gene3D" id="2.140.10.10">
    <property type="entry name" value="Quinoprotein alcohol dehydrogenase-like superfamily"/>
    <property type="match status" value="1"/>
</dbReference>
<evidence type="ECO:0000256" key="3">
    <source>
        <dbReference type="ARBA" id="ARBA00022891"/>
    </source>
</evidence>
<evidence type="ECO:0000256" key="5">
    <source>
        <dbReference type="PIRSR" id="PIRSR617512-1"/>
    </source>
</evidence>
<comment type="caution">
    <text evidence="10">The sequence shown here is derived from an EMBL/GenBank/DDBJ whole genome shotgun (WGS) entry which is preliminary data.</text>
</comment>
<evidence type="ECO:0000256" key="2">
    <source>
        <dbReference type="ARBA" id="ARBA00022723"/>
    </source>
</evidence>
<feature type="binding site" evidence="6">
    <location>
        <position position="191"/>
    </location>
    <ligand>
        <name>pyrroloquinoline quinone</name>
        <dbReference type="ChEBI" id="CHEBI:58442"/>
    </ligand>
</feature>
<dbReference type="EC" id="1.1.2.-" evidence="10"/>
<feature type="binding site" evidence="7">
    <location>
        <position position="275"/>
    </location>
    <ligand>
        <name>Ca(2+)</name>
        <dbReference type="ChEBI" id="CHEBI:29108"/>
    </ligand>
</feature>
<gene>
    <name evidence="10" type="ORF">FJM51_10080</name>
</gene>
<feature type="chain" id="PRO_5021508455" evidence="8">
    <location>
        <begin position="24"/>
        <end position="582"/>
    </location>
</feature>
<dbReference type="GO" id="GO:0016020">
    <property type="term" value="C:membrane"/>
    <property type="evidence" value="ECO:0007669"/>
    <property type="project" value="InterPro"/>
</dbReference>
<feature type="binding site" evidence="7">
    <location>
        <position position="209"/>
    </location>
    <ligand>
        <name>Ca(2+)</name>
        <dbReference type="ChEBI" id="CHEBI:29108"/>
    </ligand>
</feature>
<dbReference type="Pfam" id="PF01011">
    <property type="entry name" value="PQQ"/>
    <property type="match status" value="2"/>
</dbReference>
<name>A0A501WRI3_9RHOB</name>
<comment type="cofactor">
    <cofactor evidence="6">
        <name>pyrroloquinoline quinone</name>
        <dbReference type="ChEBI" id="CHEBI:58442"/>
    </cofactor>
    <text evidence="6">Binds 1 PQQ group per subunit.</text>
</comment>
<dbReference type="InterPro" id="IPR002372">
    <property type="entry name" value="PQQ_rpt_dom"/>
</dbReference>
<keyword evidence="8" id="KW-0732">Signal</keyword>
<dbReference type="InterPro" id="IPR017512">
    <property type="entry name" value="PQQ_MeOH/EtOH_DH"/>
</dbReference>
<dbReference type="GO" id="GO:0005509">
    <property type="term" value="F:calcium ion binding"/>
    <property type="evidence" value="ECO:0007669"/>
    <property type="project" value="InterPro"/>
</dbReference>
<keyword evidence="7" id="KW-0106">Calcium</keyword>
<keyword evidence="2 7" id="KW-0479">Metal-binding</keyword>
<dbReference type="Proteomes" id="UP000319255">
    <property type="component" value="Unassembled WGS sequence"/>
</dbReference>
<feature type="active site" description="Proton acceptor" evidence="5">
    <location>
        <position position="317"/>
    </location>
</feature>
<feature type="binding site" evidence="6">
    <location>
        <position position="147"/>
    </location>
    <ligand>
        <name>pyrroloquinoline quinone</name>
        <dbReference type="ChEBI" id="CHEBI:58442"/>
    </ligand>
</feature>
<feature type="signal peptide" evidence="8">
    <location>
        <begin position="1"/>
        <end position="23"/>
    </location>
</feature>
<feature type="domain" description="Pyrrolo-quinoline quinone repeat" evidence="9">
    <location>
        <begin position="45"/>
        <end position="357"/>
    </location>
</feature>
<keyword evidence="3 6" id="KW-0634">PQQ</keyword>
<dbReference type="GO" id="GO:0016614">
    <property type="term" value="F:oxidoreductase activity, acting on CH-OH group of donors"/>
    <property type="evidence" value="ECO:0007669"/>
    <property type="project" value="InterPro"/>
</dbReference>
<evidence type="ECO:0000256" key="6">
    <source>
        <dbReference type="PIRSR" id="PIRSR617512-2"/>
    </source>
</evidence>
<evidence type="ECO:0000256" key="1">
    <source>
        <dbReference type="ARBA" id="ARBA00008156"/>
    </source>
</evidence>
<keyword evidence="4 10" id="KW-0560">Oxidoreductase</keyword>
<keyword evidence="11" id="KW-1185">Reference proteome</keyword>
<dbReference type="InterPro" id="IPR018391">
    <property type="entry name" value="PQQ_b-propeller_rpt"/>
</dbReference>
<dbReference type="AlphaFoldDB" id="A0A501WRI3"/>
<dbReference type="OrthoDB" id="9794322at2"/>
<dbReference type="RefSeq" id="WP_140454011.1">
    <property type="nucleotide sequence ID" value="NZ_VFRP01000008.1"/>
</dbReference>
<dbReference type="SUPFAM" id="SSF50998">
    <property type="entry name" value="Quinoprotein alcohol dehydrogenase-like"/>
    <property type="match status" value="1"/>
</dbReference>
<accession>A0A501WRI3</accession>
<dbReference type="SMART" id="SM00564">
    <property type="entry name" value="PQQ"/>
    <property type="match status" value="6"/>
</dbReference>
<feature type="binding site" evidence="7">
    <location>
        <position position="317"/>
    </location>
    <ligand>
        <name>Ca(2+)</name>
        <dbReference type="ChEBI" id="CHEBI:29108"/>
    </ligand>
</feature>
<dbReference type="PANTHER" id="PTHR32303:SF20">
    <property type="entry name" value="QUINOPROTEIN ETHANOL DEHYDROGENASE"/>
    <property type="match status" value="1"/>
</dbReference>
<evidence type="ECO:0000313" key="11">
    <source>
        <dbReference type="Proteomes" id="UP000319255"/>
    </source>
</evidence>
<evidence type="ECO:0000256" key="7">
    <source>
        <dbReference type="PIRSR" id="PIRSR617512-3"/>
    </source>
</evidence>
<evidence type="ECO:0000313" key="10">
    <source>
        <dbReference type="EMBL" id="TPE50980.1"/>
    </source>
</evidence>
<evidence type="ECO:0000256" key="4">
    <source>
        <dbReference type="ARBA" id="ARBA00023002"/>
    </source>
</evidence>
<dbReference type="NCBIfam" id="TIGR03075">
    <property type="entry name" value="PQQ_enz_alc_DH"/>
    <property type="match status" value="1"/>
</dbReference>
<evidence type="ECO:0000259" key="9">
    <source>
        <dbReference type="Pfam" id="PF01011"/>
    </source>
</evidence>
<protein>
    <submittedName>
        <fullName evidence="10">PQQ-dependent dehydrogenase, methanol/ethanol family</fullName>
        <ecNumber evidence="10">1.1.2.-</ecNumber>
    </submittedName>
</protein>
<sequence>MSSRKLLVSLSALTIGLASVAWAGEVENYNSVTAGRLKDPEPSNWLSTRRTYDGQSHSPLREITAENVAGLEEVWHASTGPHQPVTEFAALPAAPAHQAPPLVNDGVMFMSTPDNQVIAYDAASGAEIWRYMWKLPEGLIPLHPTNRGVALYGDKVFFATLDAHLVALDARTGAQLWERTLADWEEGYYMTLAPLVVDGKVMVGVSGGELGVRGFVEASDAETGAQVWKTYTIPEPGQPGSETWTGDTWKHGGGSVWITGTYDAQNDIAYWGVGNGAPWVGSLRPGDNLYTSSTLGLDPETGEIKTHFQYQWNETWDWDETTPPTLINVEEDGAEKELAFKFARNGYLYKFDRGDGQLSFLQGKPYVFQNVFLGLDPETGRPEYDPEHTPVLGVRTDFCPSAWGGRDWPGESYDPELGYAFISVNENHCGSMEGAEVEYEPGVLYLGSGLEMTPSEGAKDHIGAVQAWNIKTMEKVWQVNFKSPNWGPILSTAGGLVFSGGTNDAEFRAFDAKTGEVLWSKRLDGGIVAPPVSFERDGRQYIAVATGWGVDAGRFEDFVDTAWGTDTKTPLGGSLWVFALPG</sequence>
<evidence type="ECO:0000256" key="8">
    <source>
        <dbReference type="SAM" id="SignalP"/>
    </source>
</evidence>
<proteinExistence type="inferred from homology"/>
<dbReference type="InterPro" id="IPR011047">
    <property type="entry name" value="Quinoprotein_ADH-like_sf"/>
</dbReference>
<organism evidence="10 11">
    <name type="scientific">Amaricoccus solimangrovi</name>
    <dbReference type="NCBI Taxonomy" id="2589815"/>
    <lineage>
        <taxon>Bacteria</taxon>
        <taxon>Pseudomonadati</taxon>
        <taxon>Pseudomonadota</taxon>
        <taxon>Alphaproteobacteria</taxon>
        <taxon>Rhodobacterales</taxon>
        <taxon>Paracoccaceae</taxon>
        <taxon>Amaricoccus</taxon>
    </lineage>
</organism>
<dbReference type="PANTHER" id="PTHR32303">
    <property type="entry name" value="QUINOPROTEIN ALCOHOL DEHYDROGENASE (CYTOCHROME C)"/>
    <property type="match status" value="1"/>
</dbReference>
<comment type="similarity">
    <text evidence="1">Belongs to the bacterial PQQ dehydrogenase family.</text>
</comment>